<protein>
    <recommendedName>
        <fullName evidence="2">Basal-body rod modification protein FlgD</fullName>
    </recommendedName>
</protein>
<dbReference type="KEGG" id="pfer:IRI77_02470"/>
<evidence type="ECO:0000313" key="7">
    <source>
        <dbReference type="Proteomes" id="UP000593892"/>
    </source>
</evidence>
<dbReference type="InterPro" id="IPR005648">
    <property type="entry name" value="FlgD"/>
</dbReference>
<accession>A0A7S7NTA5</accession>
<keyword evidence="7" id="KW-1185">Reference proteome</keyword>
<dbReference type="Pfam" id="PF03963">
    <property type="entry name" value="FlgD"/>
    <property type="match status" value="1"/>
</dbReference>
<proteinExistence type="inferred from homology"/>
<keyword evidence="6" id="KW-0969">Cilium</keyword>
<feature type="region of interest" description="Disordered" evidence="5">
    <location>
        <begin position="1"/>
        <end position="27"/>
    </location>
</feature>
<dbReference type="AlphaFoldDB" id="A0A7S7NTA5"/>
<dbReference type="GO" id="GO:0044781">
    <property type="term" value="P:bacterial-type flagellum organization"/>
    <property type="evidence" value="ECO:0007669"/>
    <property type="project" value="UniProtKB-KW"/>
</dbReference>
<feature type="compositionally biased region" description="Polar residues" evidence="5">
    <location>
        <begin position="94"/>
        <end position="104"/>
    </location>
</feature>
<feature type="compositionally biased region" description="Low complexity" evidence="5">
    <location>
        <begin position="83"/>
        <end position="93"/>
    </location>
</feature>
<reference evidence="6 7" key="1">
    <citation type="submission" date="2020-10" db="EMBL/GenBank/DDBJ databases">
        <title>Complete genome sequence of Paludibaculum fermentans P105T, a facultatively anaerobic acidobacterium capable of dissimilatory Fe(III) reduction.</title>
        <authorList>
            <person name="Dedysh S.N."/>
            <person name="Beletsky A.V."/>
            <person name="Kulichevskaya I.S."/>
            <person name="Mardanov A.V."/>
            <person name="Ravin N.V."/>
        </authorList>
    </citation>
    <scope>NUCLEOTIDE SEQUENCE [LARGE SCALE GENOMIC DNA]</scope>
    <source>
        <strain evidence="6 7">P105</strain>
    </source>
</reference>
<comment type="similarity">
    <text evidence="1">Belongs to the FlgD family.</text>
</comment>
<evidence type="ECO:0000256" key="2">
    <source>
        <dbReference type="ARBA" id="ARBA00016013"/>
    </source>
</evidence>
<evidence type="ECO:0000313" key="6">
    <source>
        <dbReference type="EMBL" id="QOY88844.1"/>
    </source>
</evidence>
<evidence type="ECO:0000256" key="3">
    <source>
        <dbReference type="ARBA" id="ARBA00022795"/>
    </source>
</evidence>
<feature type="compositionally biased region" description="Polar residues" evidence="5">
    <location>
        <begin position="1"/>
        <end position="14"/>
    </location>
</feature>
<name>A0A7S7NTA5_PALFE</name>
<keyword evidence="6" id="KW-0966">Cell projection</keyword>
<evidence type="ECO:0000256" key="1">
    <source>
        <dbReference type="ARBA" id="ARBA00010577"/>
    </source>
</evidence>
<feature type="compositionally biased region" description="Low complexity" evidence="5">
    <location>
        <begin position="15"/>
        <end position="26"/>
    </location>
</feature>
<feature type="region of interest" description="Disordered" evidence="5">
    <location>
        <begin position="83"/>
        <end position="104"/>
    </location>
</feature>
<sequence>MQVTNSNTSQWGADSTSTASNSTSSTGNLANENVFLQLLVAQIKNQNPLEPQDSSAFMGQLAQFSQLEQLTQINDQLTQLNTTATASASATDTYTGSDSKTTGN</sequence>
<dbReference type="EMBL" id="CP063849">
    <property type="protein sequence ID" value="QOY88844.1"/>
    <property type="molecule type" value="Genomic_DNA"/>
</dbReference>
<dbReference type="Proteomes" id="UP000593892">
    <property type="component" value="Chromosome"/>
</dbReference>
<comment type="function">
    <text evidence="4">Required for flagellar hook formation. May act as a scaffolding protein.</text>
</comment>
<keyword evidence="6" id="KW-0282">Flagellum</keyword>
<evidence type="ECO:0000256" key="5">
    <source>
        <dbReference type="SAM" id="MobiDB-lite"/>
    </source>
</evidence>
<evidence type="ECO:0000256" key="4">
    <source>
        <dbReference type="ARBA" id="ARBA00024746"/>
    </source>
</evidence>
<dbReference type="RefSeq" id="WP_194450507.1">
    <property type="nucleotide sequence ID" value="NZ_CP063849.1"/>
</dbReference>
<organism evidence="6 7">
    <name type="scientific">Paludibaculum fermentans</name>
    <dbReference type="NCBI Taxonomy" id="1473598"/>
    <lineage>
        <taxon>Bacteria</taxon>
        <taxon>Pseudomonadati</taxon>
        <taxon>Acidobacteriota</taxon>
        <taxon>Terriglobia</taxon>
        <taxon>Bryobacterales</taxon>
        <taxon>Bryobacteraceae</taxon>
        <taxon>Paludibaculum</taxon>
    </lineage>
</organism>
<keyword evidence="3" id="KW-1005">Bacterial flagellum biogenesis</keyword>
<gene>
    <name evidence="6" type="primary">flgD</name>
    <name evidence="6" type="ORF">IRI77_02470</name>
</gene>